<evidence type="ECO:0000313" key="3">
    <source>
        <dbReference type="Proteomes" id="UP000199586"/>
    </source>
</evidence>
<dbReference type="EMBL" id="FOXP01000002">
    <property type="protein sequence ID" value="SFP49941.1"/>
    <property type="molecule type" value="Genomic_DNA"/>
</dbReference>
<dbReference type="OrthoDB" id="7507351at2"/>
<organism evidence="2 3">
    <name type="scientific">Sphingomonas rubra</name>
    <dbReference type="NCBI Taxonomy" id="634430"/>
    <lineage>
        <taxon>Bacteria</taxon>
        <taxon>Pseudomonadati</taxon>
        <taxon>Pseudomonadota</taxon>
        <taxon>Alphaproteobacteria</taxon>
        <taxon>Sphingomonadales</taxon>
        <taxon>Sphingomonadaceae</taxon>
        <taxon>Sphingomonas</taxon>
    </lineage>
</organism>
<reference evidence="2 3" key="1">
    <citation type="submission" date="2016-10" db="EMBL/GenBank/DDBJ databases">
        <authorList>
            <person name="de Groot N.N."/>
        </authorList>
    </citation>
    <scope>NUCLEOTIDE SEQUENCE [LARGE SCALE GENOMIC DNA]</scope>
    <source>
        <strain evidence="2 3">CGMCC 1.9113</strain>
    </source>
</reference>
<evidence type="ECO:0000313" key="2">
    <source>
        <dbReference type="EMBL" id="SFP49941.1"/>
    </source>
</evidence>
<evidence type="ECO:0000256" key="1">
    <source>
        <dbReference type="SAM" id="MobiDB-lite"/>
    </source>
</evidence>
<accession>A0A1I5QV82</accession>
<dbReference type="STRING" id="634430.SAMN04488241_102297"/>
<sequence>MGLMGSKPFASLSSGLLARKGQARPAMRPQMLGPAASLDDLGWNDMGYEATTPSSPPVAPEPAPLPPVLVEREALIAQVARPATPPAPDAVAPAVLAQIGRESGAQTARGKAAFTLRLDAGRHLRLRLATVVAKRSAQALVAEALDRFLDTVPEVEALAAQLPAPEVK</sequence>
<gene>
    <name evidence="2" type="ORF">SAMN04488241_102297</name>
</gene>
<feature type="compositionally biased region" description="Pro residues" evidence="1">
    <location>
        <begin position="54"/>
        <end position="65"/>
    </location>
</feature>
<feature type="region of interest" description="Disordered" evidence="1">
    <location>
        <begin position="43"/>
        <end position="65"/>
    </location>
</feature>
<protein>
    <submittedName>
        <fullName evidence="2">Uncharacterized protein</fullName>
    </submittedName>
</protein>
<proteinExistence type="predicted"/>
<dbReference type="Proteomes" id="UP000199586">
    <property type="component" value="Unassembled WGS sequence"/>
</dbReference>
<dbReference type="AlphaFoldDB" id="A0A1I5QV82"/>
<dbReference type="RefSeq" id="WP_093331796.1">
    <property type="nucleotide sequence ID" value="NZ_FOXP01000002.1"/>
</dbReference>
<keyword evidence="3" id="KW-1185">Reference proteome</keyword>
<name>A0A1I5QV82_9SPHN</name>